<dbReference type="GO" id="GO:0003700">
    <property type="term" value="F:DNA-binding transcription factor activity"/>
    <property type="evidence" value="ECO:0007669"/>
    <property type="project" value="InterPro"/>
</dbReference>
<dbReference type="Gene3D" id="1.10.10.10">
    <property type="entry name" value="Winged helix-like DNA-binding domain superfamily/Winged helix DNA-binding domain"/>
    <property type="match status" value="1"/>
</dbReference>
<feature type="domain" description="HTH lysR-type" evidence="5">
    <location>
        <begin position="1"/>
        <end position="59"/>
    </location>
</feature>
<evidence type="ECO:0000256" key="4">
    <source>
        <dbReference type="ARBA" id="ARBA00023163"/>
    </source>
</evidence>
<organism evidence="6">
    <name type="scientific">Waddlia chondrophila 2032/99</name>
    <dbReference type="NCBI Taxonomy" id="765953"/>
    <lineage>
        <taxon>Bacteria</taxon>
        <taxon>Pseudomonadati</taxon>
        <taxon>Chlamydiota</taxon>
        <taxon>Chlamydiia</taxon>
        <taxon>Parachlamydiales</taxon>
        <taxon>Waddliaceae</taxon>
        <taxon>Waddlia</taxon>
    </lineage>
</organism>
<dbReference type="Pfam" id="PF00126">
    <property type="entry name" value="HTH_1"/>
    <property type="match status" value="1"/>
</dbReference>
<protein>
    <submittedName>
        <fullName evidence="6">Putative transcriptional regulator</fullName>
    </submittedName>
</protein>
<dbReference type="CDD" id="cd08422">
    <property type="entry name" value="PBP2_CrgA_like"/>
    <property type="match status" value="1"/>
</dbReference>
<dbReference type="Gene3D" id="3.40.190.290">
    <property type="match status" value="1"/>
</dbReference>
<comment type="similarity">
    <text evidence="1">Belongs to the LysR transcriptional regulatory family.</text>
</comment>
<dbReference type="PANTHER" id="PTHR30537:SF5">
    <property type="entry name" value="HTH-TYPE TRANSCRIPTIONAL ACTIVATOR TTDR-RELATED"/>
    <property type="match status" value="1"/>
</dbReference>
<dbReference type="InterPro" id="IPR036390">
    <property type="entry name" value="WH_DNA-bd_sf"/>
</dbReference>
<dbReference type="PROSITE" id="PS50931">
    <property type="entry name" value="HTH_LYSR"/>
    <property type="match status" value="1"/>
</dbReference>
<evidence type="ECO:0000259" key="5">
    <source>
        <dbReference type="PROSITE" id="PS50931"/>
    </source>
</evidence>
<keyword evidence="4" id="KW-0804">Transcription</keyword>
<dbReference type="SUPFAM" id="SSF53850">
    <property type="entry name" value="Periplasmic binding protein-like II"/>
    <property type="match status" value="1"/>
</dbReference>
<accession>F8LCT9</accession>
<keyword evidence="3" id="KW-0238">DNA-binding</keyword>
<dbReference type="GO" id="GO:0003677">
    <property type="term" value="F:DNA binding"/>
    <property type="evidence" value="ECO:0007669"/>
    <property type="project" value="UniProtKB-KW"/>
</dbReference>
<dbReference type="PANTHER" id="PTHR30537">
    <property type="entry name" value="HTH-TYPE TRANSCRIPTIONAL REGULATOR"/>
    <property type="match status" value="1"/>
</dbReference>
<dbReference type="EMBL" id="FR872652">
    <property type="protein sequence ID" value="CCB91303.1"/>
    <property type="molecule type" value="Genomic_DNA"/>
</dbReference>
<gene>
    <name evidence="6" type="ORF">WCH_CZ18320</name>
</gene>
<dbReference type="AlphaFoldDB" id="F8LCT9"/>
<evidence type="ECO:0000256" key="3">
    <source>
        <dbReference type="ARBA" id="ARBA00023125"/>
    </source>
</evidence>
<evidence type="ECO:0000256" key="2">
    <source>
        <dbReference type="ARBA" id="ARBA00023015"/>
    </source>
</evidence>
<name>F8LCT9_9BACT</name>
<proteinExistence type="inferred from homology"/>
<dbReference type="PRINTS" id="PR00039">
    <property type="entry name" value="HTHLYSR"/>
</dbReference>
<sequence length="302" mass="34298">MSRLHQIETLASVGRHGSLAGAARELGVSSAAVSKQISKLEKELGIQLLVRTTRKLAFTDIGAAYLEQVHRIIEELEASKALVSQMKAIPCGKLRVFCTPHFASRIVVPNIAEFLNLYPKIELELEIGERIPHFEGEKIDVMMGNSMQAGSDLVHRRLLTTRYAICAAPSYLKRYGEPKHFNDLKDHRILTHRMRCPDNLLYFKDKKKVAFAPYIKVNDAKILVDLALQGIGIVQLHHYTVKKYLQSGELQELFQNLSQDDVPIYVVLPPRKYTPRKVRTLIDFIDEKLHSSDLSIRSCQRS</sequence>
<dbReference type="Pfam" id="PF03466">
    <property type="entry name" value="LysR_substrate"/>
    <property type="match status" value="1"/>
</dbReference>
<dbReference type="FunFam" id="1.10.10.10:FF:000001">
    <property type="entry name" value="LysR family transcriptional regulator"/>
    <property type="match status" value="1"/>
</dbReference>
<dbReference type="InterPro" id="IPR000847">
    <property type="entry name" value="LysR_HTH_N"/>
</dbReference>
<dbReference type="InterPro" id="IPR005119">
    <property type="entry name" value="LysR_subst-bd"/>
</dbReference>
<dbReference type="SUPFAM" id="SSF46785">
    <property type="entry name" value="Winged helix' DNA-binding domain"/>
    <property type="match status" value="1"/>
</dbReference>
<dbReference type="InterPro" id="IPR058163">
    <property type="entry name" value="LysR-type_TF_proteobact-type"/>
</dbReference>
<evidence type="ECO:0000313" key="6">
    <source>
        <dbReference type="EMBL" id="CCB91303.1"/>
    </source>
</evidence>
<keyword evidence="2" id="KW-0805">Transcription regulation</keyword>
<dbReference type="InterPro" id="IPR036388">
    <property type="entry name" value="WH-like_DNA-bd_sf"/>
</dbReference>
<evidence type="ECO:0000256" key="1">
    <source>
        <dbReference type="ARBA" id="ARBA00009437"/>
    </source>
</evidence>
<reference evidence="6" key="1">
    <citation type="submission" date="2011-05" db="EMBL/GenBank/DDBJ databases">
        <title>Unity in variety -- the pan-genome of the Chlamydiae.</title>
        <authorList>
            <person name="Collingro A."/>
            <person name="Tischler P."/>
            <person name="Weinmaier T."/>
            <person name="Penz T."/>
            <person name="Heinz E."/>
            <person name="Brunham R.C."/>
            <person name="Read T.D."/>
            <person name="Bavoil P.M."/>
            <person name="Sachse K."/>
            <person name="Kahane S."/>
            <person name="Friedman M.G."/>
            <person name="Rattei T."/>
            <person name="Myers G.S.A."/>
            <person name="Horn M."/>
        </authorList>
    </citation>
    <scope>NUCLEOTIDE SEQUENCE</scope>
    <source>
        <strain evidence="6">2032/99</strain>
    </source>
</reference>